<keyword evidence="4" id="KW-1185">Reference proteome</keyword>
<feature type="region of interest" description="Disordered" evidence="1">
    <location>
        <begin position="670"/>
        <end position="702"/>
    </location>
</feature>
<feature type="region of interest" description="Disordered" evidence="1">
    <location>
        <begin position="1"/>
        <end position="38"/>
    </location>
</feature>
<dbReference type="SMART" id="SM00239">
    <property type="entry name" value="C2"/>
    <property type="match status" value="1"/>
</dbReference>
<feature type="compositionally biased region" description="Basic and acidic residues" evidence="1">
    <location>
        <begin position="145"/>
        <end position="167"/>
    </location>
</feature>
<dbReference type="SMART" id="SM00028">
    <property type="entry name" value="TPR"/>
    <property type="match status" value="2"/>
</dbReference>
<dbReference type="InterPro" id="IPR035892">
    <property type="entry name" value="C2_domain_sf"/>
</dbReference>
<dbReference type="PROSITE" id="PS50004">
    <property type="entry name" value="C2"/>
    <property type="match status" value="1"/>
</dbReference>
<dbReference type="OrthoDB" id="1562195at2759"/>
<feature type="compositionally biased region" description="Basic residues" evidence="1">
    <location>
        <begin position="921"/>
        <end position="930"/>
    </location>
</feature>
<evidence type="ECO:0000259" key="2">
    <source>
        <dbReference type="PROSITE" id="PS50004"/>
    </source>
</evidence>
<dbReference type="AlphaFoldDB" id="A0A9Q0LC01"/>
<comment type="caution">
    <text evidence="3">The sequence shown here is derived from an EMBL/GenBank/DDBJ whole genome shotgun (WGS) entry which is preliminary data.</text>
</comment>
<dbReference type="InterPro" id="IPR048337">
    <property type="entry name" value="FAM50A/XAP5_C"/>
</dbReference>
<organism evidence="3 4">
    <name type="scientific">Anaeramoeba ignava</name>
    <name type="common">Anaerobic marine amoeba</name>
    <dbReference type="NCBI Taxonomy" id="1746090"/>
    <lineage>
        <taxon>Eukaryota</taxon>
        <taxon>Metamonada</taxon>
        <taxon>Anaeramoebidae</taxon>
        <taxon>Anaeramoeba</taxon>
    </lineage>
</organism>
<feature type="region of interest" description="Disordered" evidence="1">
    <location>
        <begin position="775"/>
        <end position="940"/>
    </location>
</feature>
<dbReference type="Gene3D" id="2.60.40.150">
    <property type="entry name" value="C2 domain"/>
    <property type="match status" value="1"/>
</dbReference>
<dbReference type="PANTHER" id="PTHR12722:SF0">
    <property type="entry name" value="PROTEIN FAM50A"/>
    <property type="match status" value="1"/>
</dbReference>
<feature type="compositionally biased region" description="Low complexity" evidence="1">
    <location>
        <begin position="741"/>
        <end position="750"/>
    </location>
</feature>
<dbReference type="Gene3D" id="1.25.40.10">
    <property type="entry name" value="Tetratricopeptide repeat domain"/>
    <property type="match status" value="1"/>
</dbReference>
<feature type="compositionally biased region" description="Polar residues" evidence="1">
    <location>
        <begin position="1"/>
        <end position="11"/>
    </location>
</feature>
<feature type="compositionally biased region" description="Acidic residues" evidence="1">
    <location>
        <begin position="795"/>
        <end position="808"/>
    </location>
</feature>
<feature type="compositionally biased region" description="Acidic residues" evidence="1">
    <location>
        <begin position="112"/>
        <end position="144"/>
    </location>
</feature>
<feature type="compositionally biased region" description="Basic and acidic residues" evidence="1">
    <location>
        <begin position="833"/>
        <end position="869"/>
    </location>
</feature>
<accession>A0A9Q0LC01</accession>
<evidence type="ECO:0000313" key="3">
    <source>
        <dbReference type="EMBL" id="KAJ5068798.1"/>
    </source>
</evidence>
<dbReference type="Proteomes" id="UP001149090">
    <property type="component" value="Unassembled WGS sequence"/>
</dbReference>
<feature type="compositionally biased region" description="Basic and acidic residues" evidence="1">
    <location>
        <begin position="75"/>
        <end position="86"/>
    </location>
</feature>
<name>A0A9Q0LC01_ANAIG</name>
<evidence type="ECO:0000313" key="4">
    <source>
        <dbReference type="Proteomes" id="UP001149090"/>
    </source>
</evidence>
<reference evidence="3" key="1">
    <citation type="submission" date="2022-10" db="EMBL/GenBank/DDBJ databases">
        <title>Novel sulphate-reducing endosymbionts in the free-living metamonad Anaeramoeba.</title>
        <authorList>
            <person name="Jerlstrom-Hultqvist J."/>
            <person name="Cepicka I."/>
            <person name="Gallot-Lavallee L."/>
            <person name="Salas-Leiva D."/>
            <person name="Curtis B.A."/>
            <person name="Zahonova K."/>
            <person name="Pipaliya S."/>
            <person name="Dacks J."/>
            <person name="Roger A.J."/>
        </authorList>
    </citation>
    <scope>NUCLEOTIDE SEQUENCE</scope>
    <source>
        <strain evidence="3">BMAN</strain>
    </source>
</reference>
<sequence length="940" mass="110733">MHSVESANRILQLSKKRKESQANFQKRQQEVKQKHQVRVGEISSKFAKKNQELEEKLKQETIGLVSINDFKKKREQIELEKIELEKKKKRKEKEKEKTKALNRSTLSFSFPDENEDDESESENESENEDENEKNNESENENENENENKNENKSENENNQKDNKEVNPKRHKTNKKKTYSKIGKNPNVDTSFLPDRERDEQIKEQRNELIKQWKEEQEKIKQEKINITYSYWDGAGHRRTMTITKGTSISQFLEKVRMEFYKELKAISVEDLLFVKEDLIIPQNYTFYDLIVTKARGKSGPLFQWDVHDDVRLLSDAKKEKEESHAAKVVQRSWYNKNKHLFPASRWEVFDPSIKRSKYTIFVFGARNLNANLDSKTSLNPYLTIYSYEYNHRTKVIENSTKPKWNTKFSINIFHPFLPIIIDIKTRENKKNIGKEDRLLGKYEVNLGFLFARTGDKSTTEINLPVTWYNISLSGGGTTPTIESKTENTNKPQLLMKIQYKIPQEWINLYLGYLCLNYGDYPDAVGYLTKAILQAKNQQQKHELFALSLREICFEIQKKHELAICDLNQIMQNLPNWEYAYYRIALLHFFVGDIKEGTENFQQAQNFDQQDPLFKLSLKRLENKVKNIENFKRKEIKELLFQNFDDSSINYFILSCQKQIPLAKENLKENLKENSNENSNENQNIFSQNYPEDKPVNGDPLQDSDIVKYPKFIPIDKKPKIEFNNSKETKTNSTLENQLHNSQSFQSQKTSQKTDDVDILGHRKNWLTFFAESVVENKTEEPKKPKSKKPKSKNDDLDDFLQETIEENEDKTINRKLNQNQEMVKPKKIQSSRDLQHLEKPQIENKTKQNEKSRNELNSKKEFPEKKREIEEMETQENDPNSKVDNVESVDLSVEKSRKVDQKISQKTSTQKGIRPSEIRKQRFRGPKKGVKIQFGAMDDV</sequence>
<gene>
    <name evidence="3" type="ORF">M0811_12219</name>
</gene>
<feature type="region of interest" description="Disordered" evidence="1">
    <location>
        <begin position="722"/>
        <end position="754"/>
    </location>
</feature>
<evidence type="ECO:0000256" key="1">
    <source>
        <dbReference type="SAM" id="MobiDB-lite"/>
    </source>
</evidence>
<feature type="region of interest" description="Disordered" evidence="1">
    <location>
        <begin position="75"/>
        <end position="198"/>
    </location>
</feature>
<feature type="domain" description="C2" evidence="2">
    <location>
        <begin position="335"/>
        <end position="462"/>
    </location>
</feature>
<dbReference type="PANTHER" id="PTHR12722">
    <property type="entry name" value="XAP-5 PROTEIN-RELATED"/>
    <property type="match status" value="1"/>
</dbReference>
<dbReference type="SUPFAM" id="SSF49562">
    <property type="entry name" value="C2 domain (Calcium/lipid-binding domain, CaLB)"/>
    <property type="match status" value="1"/>
</dbReference>
<feature type="compositionally biased region" description="Basic residues" evidence="1">
    <location>
        <begin position="168"/>
        <end position="178"/>
    </location>
</feature>
<dbReference type="InterPro" id="IPR000008">
    <property type="entry name" value="C2_dom"/>
</dbReference>
<dbReference type="InterPro" id="IPR007005">
    <property type="entry name" value="XAP5"/>
</dbReference>
<dbReference type="CDD" id="cd00030">
    <property type="entry name" value="C2"/>
    <property type="match status" value="1"/>
</dbReference>
<dbReference type="Pfam" id="PF04921">
    <property type="entry name" value="XAP5"/>
    <property type="match status" value="1"/>
</dbReference>
<dbReference type="InterPro" id="IPR011990">
    <property type="entry name" value="TPR-like_helical_dom_sf"/>
</dbReference>
<dbReference type="SUPFAM" id="SSF48452">
    <property type="entry name" value="TPR-like"/>
    <property type="match status" value="1"/>
</dbReference>
<dbReference type="GO" id="GO:0005634">
    <property type="term" value="C:nucleus"/>
    <property type="evidence" value="ECO:0007669"/>
    <property type="project" value="InterPro"/>
</dbReference>
<protein>
    <submittedName>
        <fullName evidence="3">Protein fam50a</fullName>
    </submittedName>
</protein>
<proteinExistence type="predicted"/>
<feature type="compositionally biased region" description="Polar residues" evidence="1">
    <location>
        <begin position="730"/>
        <end position="740"/>
    </location>
</feature>
<dbReference type="GO" id="GO:0006325">
    <property type="term" value="P:chromatin organization"/>
    <property type="evidence" value="ECO:0007669"/>
    <property type="project" value="TreeGrafter"/>
</dbReference>
<feature type="compositionally biased region" description="Basic and acidic residues" evidence="1">
    <location>
        <begin position="892"/>
        <end position="903"/>
    </location>
</feature>
<dbReference type="InterPro" id="IPR019734">
    <property type="entry name" value="TPR_rpt"/>
</dbReference>
<dbReference type="EMBL" id="JAPDFW010000113">
    <property type="protein sequence ID" value="KAJ5068798.1"/>
    <property type="molecule type" value="Genomic_DNA"/>
</dbReference>